<comment type="subcellular location">
    <subcellularLocation>
        <location evidence="1">Membrane</location>
        <topology evidence="1">Multi-pass membrane protein</topology>
    </subcellularLocation>
</comment>
<organism evidence="10 11">
    <name type="scientific">Lichtheimia corymbifera JMRC:FSU:9682</name>
    <dbReference type="NCBI Taxonomy" id="1263082"/>
    <lineage>
        <taxon>Eukaryota</taxon>
        <taxon>Fungi</taxon>
        <taxon>Fungi incertae sedis</taxon>
        <taxon>Mucoromycota</taxon>
        <taxon>Mucoromycotina</taxon>
        <taxon>Mucoromycetes</taxon>
        <taxon>Mucorales</taxon>
        <taxon>Lichtheimiaceae</taxon>
        <taxon>Lichtheimia</taxon>
    </lineage>
</organism>
<dbReference type="STRING" id="1263082.A0A068RV71"/>
<evidence type="ECO:0000256" key="6">
    <source>
        <dbReference type="ARBA" id="ARBA00022989"/>
    </source>
</evidence>
<dbReference type="PANTHER" id="PTHR22950">
    <property type="entry name" value="AMINO ACID TRANSPORTER"/>
    <property type="match status" value="1"/>
</dbReference>
<dbReference type="AlphaFoldDB" id="A0A068RV71"/>
<dbReference type="EMBL" id="CBTN010000020">
    <property type="protein sequence ID" value="CDH53929.1"/>
    <property type="molecule type" value="Genomic_DNA"/>
</dbReference>
<feature type="transmembrane region" description="Helical" evidence="8">
    <location>
        <begin position="318"/>
        <end position="339"/>
    </location>
</feature>
<keyword evidence="3" id="KW-0813">Transport</keyword>
<feature type="transmembrane region" description="Helical" evidence="8">
    <location>
        <begin position="93"/>
        <end position="116"/>
    </location>
</feature>
<keyword evidence="11" id="KW-1185">Reference proteome</keyword>
<comment type="similarity">
    <text evidence="2">Belongs to the amino acid/polyamine transporter 2 family.</text>
</comment>
<gene>
    <name evidence="10" type="ORF">LCOR_05231.1</name>
</gene>
<evidence type="ECO:0000313" key="10">
    <source>
        <dbReference type="EMBL" id="CDH53929.1"/>
    </source>
</evidence>
<evidence type="ECO:0000256" key="4">
    <source>
        <dbReference type="ARBA" id="ARBA00022692"/>
    </source>
</evidence>
<keyword evidence="5" id="KW-0029">Amino-acid transport</keyword>
<evidence type="ECO:0000259" key="9">
    <source>
        <dbReference type="Pfam" id="PF01490"/>
    </source>
</evidence>
<feature type="transmembrane region" description="Helical" evidence="8">
    <location>
        <begin position="53"/>
        <end position="73"/>
    </location>
</feature>
<evidence type="ECO:0000256" key="3">
    <source>
        <dbReference type="ARBA" id="ARBA00022448"/>
    </source>
</evidence>
<feature type="transmembrane region" description="Helical" evidence="8">
    <location>
        <begin position="400"/>
        <end position="425"/>
    </location>
</feature>
<evidence type="ECO:0000256" key="1">
    <source>
        <dbReference type="ARBA" id="ARBA00004141"/>
    </source>
</evidence>
<name>A0A068RV71_9FUNG</name>
<dbReference type="PANTHER" id="PTHR22950:SF458">
    <property type="entry name" value="SODIUM-COUPLED NEUTRAL AMINO ACID TRANSPORTER 11-RELATED"/>
    <property type="match status" value="1"/>
</dbReference>
<dbReference type="Proteomes" id="UP000027586">
    <property type="component" value="Unassembled WGS sequence"/>
</dbReference>
<feature type="transmembrane region" description="Helical" evidence="8">
    <location>
        <begin position="200"/>
        <end position="218"/>
    </location>
</feature>
<evidence type="ECO:0000256" key="7">
    <source>
        <dbReference type="ARBA" id="ARBA00023136"/>
    </source>
</evidence>
<dbReference type="Pfam" id="PF01490">
    <property type="entry name" value="Aa_trans"/>
    <property type="match status" value="1"/>
</dbReference>
<sequence length="426" mass="46369">MSSSELDKLQADRPGYGTRSVLEASFIMVNATVGAGVIGLPMAFLLAGFVNGILLLVFVGLMTFSAIYAMVLAGQRMGVYKLATLSECVLGRFGYHLSNLMLFVQSAGSCISYFILVADTIPVLLNFYLPQFSFNREIVTVIVSIVVIFPLNLPRSIGALASWSTFSVLLLPVMILTVLIRAPAYSPQHEAPMDIFGTDPIAAAGIMSFAFVCSQVAFNNFLSQRNQSTTAWAATSGLSTLMSWSISVTFALIGYLSFGKDVQSNIFSNFPADDDVINVGRLALGLSMVLTVPMAFYPARDAVQKSLGFETEYRQPTAVEHYGVTTVMFVILLAFGITVHSLGKVYAVVGGLASAYLAFIMPSLSYLRAFRPSWIRQPPVDECVPLLQTSYKEQVPKPTWWLDVTSIILLLFGSVIMLFTAISAFK</sequence>
<keyword evidence="6 8" id="KW-1133">Transmembrane helix</keyword>
<dbReference type="OrthoDB" id="28208at2759"/>
<protein>
    <submittedName>
        <fullName evidence="10">Amino acid transporter</fullName>
    </submittedName>
</protein>
<dbReference type="VEuPathDB" id="FungiDB:LCOR_05231.1"/>
<evidence type="ECO:0000256" key="2">
    <source>
        <dbReference type="ARBA" id="ARBA00008066"/>
    </source>
</evidence>
<accession>A0A068RV71</accession>
<feature type="transmembrane region" description="Helical" evidence="8">
    <location>
        <begin position="21"/>
        <end position="47"/>
    </location>
</feature>
<keyword evidence="4 8" id="KW-0812">Transmembrane</keyword>
<evidence type="ECO:0000313" key="11">
    <source>
        <dbReference type="Proteomes" id="UP000027586"/>
    </source>
</evidence>
<feature type="transmembrane region" description="Helical" evidence="8">
    <location>
        <begin position="230"/>
        <end position="256"/>
    </location>
</feature>
<comment type="caution">
    <text evidence="10">The sequence shown here is derived from an EMBL/GenBank/DDBJ whole genome shotgun (WGS) entry which is preliminary data.</text>
</comment>
<dbReference type="GO" id="GO:0015179">
    <property type="term" value="F:L-amino acid transmembrane transporter activity"/>
    <property type="evidence" value="ECO:0007669"/>
    <property type="project" value="TreeGrafter"/>
</dbReference>
<feature type="transmembrane region" description="Helical" evidence="8">
    <location>
        <begin position="160"/>
        <end position="180"/>
    </location>
</feature>
<feature type="transmembrane region" description="Helical" evidence="8">
    <location>
        <begin position="276"/>
        <end position="297"/>
    </location>
</feature>
<feature type="domain" description="Amino acid transporter transmembrane" evidence="9">
    <location>
        <begin position="18"/>
        <end position="377"/>
    </location>
</feature>
<evidence type="ECO:0000256" key="8">
    <source>
        <dbReference type="SAM" id="Phobius"/>
    </source>
</evidence>
<keyword evidence="7 8" id="KW-0472">Membrane</keyword>
<dbReference type="InterPro" id="IPR013057">
    <property type="entry name" value="AA_transpt_TM"/>
</dbReference>
<proteinExistence type="inferred from homology"/>
<feature type="transmembrane region" description="Helical" evidence="8">
    <location>
        <begin position="136"/>
        <end position="153"/>
    </location>
</feature>
<dbReference type="GO" id="GO:0016020">
    <property type="term" value="C:membrane"/>
    <property type="evidence" value="ECO:0007669"/>
    <property type="project" value="UniProtKB-SubCell"/>
</dbReference>
<evidence type="ECO:0000256" key="5">
    <source>
        <dbReference type="ARBA" id="ARBA00022970"/>
    </source>
</evidence>
<feature type="transmembrane region" description="Helical" evidence="8">
    <location>
        <begin position="345"/>
        <end position="367"/>
    </location>
</feature>
<reference evidence="10" key="1">
    <citation type="submission" date="2013-08" db="EMBL/GenBank/DDBJ databases">
        <title>Gene expansion shapes genome architecture in the human pathogen Lichtheimia corymbifera: an evolutionary genomics analysis in the ancient terrestrial Mucorales (Mucoromycotina).</title>
        <authorList>
            <person name="Schwartze V.U."/>
            <person name="Winter S."/>
            <person name="Shelest E."/>
            <person name="Marcet-Houben M."/>
            <person name="Horn F."/>
            <person name="Wehner S."/>
            <person name="Hoffmann K."/>
            <person name="Riege K."/>
            <person name="Sammeth M."/>
            <person name="Nowrousian M."/>
            <person name="Valiante V."/>
            <person name="Linde J."/>
            <person name="Jacobsen I.D."/>
            <person name="Marz M."/>
            <person name="Brakhage A.A."/>
            <person name="Gabaldon T."/>
            <person name="Bocker S."/>
            <person name="Voigt K."/>
        </authorList>
    </citation>
    <scope>NUCLEOTIDE SEQUENCE [LARGE SCALE GENOMIC DNA]</scope>
    <source>
        <strain evidence="10">FSU 9682</strain>
    </source>
</reference>